<dbReference type="Proteomes" id="UP001056120">
    <property type="component" value="Linkage Group LG17"/>
</dbReference>
<evidence type="ECO:0000313" key="2">
    <source>
        <dbReference type="Proteomes" id="UP001056120"/>
    </source>
</evidence>
<comment type="caution">
    <text evidence="1">The sequence shown here is derived from an EMBL/GenBank/DDBJ whole genome shotgun (WGS) entry which is preliminary data.</text>
</comment>
<evidence type="ECO:0000313" key="1">
    <source>
        <dbReference type="EMBL" id="KAI3762967.1"/>
    </source>
</evidence>
<organism evidence="1 2">
    <name type="scientific">Smallanthus sonchifolius</name>
    <dbReference type="NCBI Taxonomy" id="185202"/>
    <lineage>
        <taxon>Eukaryota</taxon>
        <taxon>Viridiplantae</taxon>
        <taxon>Streptophyta</taxon>
        <taxon>Embryophyta</taxon>
        <taxon>Tracheophyta</taxon>
        <taxon>Spermatophyta</taxon>
        <taxon>Magnoliopsida</taxon>
        <taxon>eudicotyledons</taxon>
        <taxon>Gunneridae</taxon>
        <taxon>Pentapetalae</taxon>
        <taxon>asterids</taxon>
        <taxon>campanulids</taxon>
        <taxon>Asterales</taxon>
        <taxon>Asteraceae</taxon>
        <taxon>Asteroideae</taxon>
        <taxon>Heliantheae alliance</taxon>
        <taxon>Millerieae</taxon>
        <taxon>Smallanthus</taxon>
    </lineage>
</organism>
<gene>
    <name evidence="1" type="ORF">L1987_53412</name>
</gene>
<keyword evidence="2" id="KW-1185">Reference proteome</keyword>
<reference evidence="2" key="1">
    <citation type="journal article" date="2022" name="Mol. Ecol. Resour.">
        <title>The genomes of chicory, endive, great burdock and yacon provide insights into Asteraceae palaeo-polyploidization history and plant inulin production.</title>
        <authorList>
            <person name="Fan W."/>
            <person name="Wang S."/>
            <person name="Wang H."/>
            <person name="Wang A."/>
            <person name="Jiang F."/>
            <person name="Liu H."/>
            <person name="Zhao H."/>
            <person name="Xu D."/>
            <person name="Zhang Y."/>
        </authorList>
    </citation>
    <scope>NUCLEOTIDE SEQUENCE [LARGE SCALE GENOMIC DNA]</scope>
    <source>
        <strain evidence="2">cv. Yunnan</strain>
    </source>
</reference>
<sequence>MDFGIAFDVWFCFNSTAWDFVTDSEMERNMLEEISKRMDSHEETMKSLQISIQELTDLIDVFQMLPRDATMVQHSLPIVALASALASASPDQQRTLLGENLYPLVEQLEHEHACKVMGMLLEMDQTEVLHLLETPHALKAKVAEAVEVLKKFSSSK</sequence>
<dbReference type="EMBL" id="CM042034">
    <property type="protein sequence ID" value="KAI3762967.1"/>
    <property type="molecule type" value="Genomic_DNA"/>
</dbReference>
<reference evidence="1 2" key="2">
    <citation type="journal article" date="2022" name="Mol. Ecol. Resour.">
        <title>The genomes of chicory, endive, great burdock and yacon provide insights into Asteraceae paleo-polyploidization history and plant inulin production.</title>
        <authorList>
            <person name="Fan W."/>
            <person name="Wang S."/>
            <person name="Wang H."/>
            <person name="Wang A."/>
            <person name="Jiang F."/>
            <person name="Liu H."/>
            <person name="Zhao H."/>
            <person name="Xu D."/>
            <person name="Zhang Y."/>
        </authorList>
    </citation>
    <scope>NUCLEOTIDE SEQUENCE [LARGE SCALE GENOMIC DNA]</scope>
    <source>
        <strain evidence="2">cv. Yunnan</strain>
        <tissue evidence="1">Leaves</tissue>
    </source>
</reference>
<protein>
    <submittedName>
        <fullName evidence="1">Uncharacterized protein</fullName>
    </submittedName>
</protein>
<name>A0ACB9EVU9_9ASTR</name>
<accession>A0ACB9EVU9</accession>
<proteinExistence type="predicted"/>